<dbReference type="FunFam" id="3.40.50.300:FF:000567">
    <property type="entry name" value="ATPase, AAA family protein"/>
    <property type="match status" value="1"/>
</dbReference>
<keyword evidence="2" id="KW-0963">Cytoplasm</keyword>
<evidence type="ECO:0000256" key="6">
    <source>
        <dbReference type="SAM" id="Phobius"/>
    </source>
</evidence>
<dbReference type="InterPro" id="IPR050168">
    <property type="entry name" value="AAA_ATPase_domain"/>
</dbReference>
<dbReference type="Gene3D" id="1.10.8.60">
    <property type="match status" value="1"/>
</dbReference>
<evidence type="ECO:0000256" key="3">
    <source>
        <dbReference type="ARBA" id="ARBA00022741"/>
    </source>
</evidence>
<dbReference type="GO" id="GO:0005737">
    <property type="term" value="C:cytoplasm"/>
    <property type="evidence" value="ECO:0007669"/>
    <property type="project" value="UniProtKB-SubCell"/>
</dbReference>
<dbReference type="Proteomes" id="UP000054289">
    <property type="component" value="Unassembled WGS sequence"/>
</dbReference>
<evidence type="ECO:0000256" key="1">
    <source>
        <dbReference type="ARBA" id="ARBA00004496"/>
    </source>
</evidence>
<evidence type="ECO:0000256" key="2">
    <source>
        <dbReference type="ARBA" id="ARBA00022490"/>
    </source>
</evidence>
<dbReference type="GO" id="GO:0042254">
    <property type="term" value="P:ribosome biogenesis"/>
    <property type="evidence" value="ECO:0007669"/>
    <property type="project" value="TreeGrafter"/>
</dbReference>
<dbReference type="GO" id="GO:0016887">
    <property type="term" value="F:ATP hydrolysis activity"/>
    <property type="evidence" value="ECO:0007669"/>
    <property type="project" value="InterPro"/>
</dbReference>
<evidence type="ECO:0000313" key="8">
    <source>
        <dbReference type="EMBL" id="KOB60728.1"/>
    </source>
</evidence>
<dbReference type="InterPro" id="IPR003959">
    <property type="entry name" value="ATPase_AAA_core"/>
</dbReference>
<dbReference type="SMART" id="SM00382">
    <property type="entry name" value="AAA"/>
    <property type="match status" value="2"/>
</dbReference>
<dbReference type="PANTHER" id="PTHR23077">
    <property type="entry name" value="AAA-FAMILY ATPASE"/>
    <property type="match status" value="1"/>
</dbReference>
<keyword evidence="3" id="KW-0547">Nucleotide-binding</keyword>
<sequence>MFVDSLKKRIYHIIVKKNFIRKDENKENNLKNVLSNCSVIESLLRKEFQEYRRSPKNKLYGLIMNIIKKSLFVNYDKFMIKYINKKKKKKMKLNNNCQVNNNNNNNNFIYDTNHIISNDITTCDIIEGDNCRSTILNDNNEIINYTNKNEYNQNNIEDEKMNEQNIHGHDPNDVLLNEKDLNVGNEFIKNNMLKNKKKLKIIEGKLKDEKNVQSHLTNNQINENMNHMKQEHNKSSFNNSNKIINSIISNKTLNDFKGIKNIKKDILYSIIYPYKFRLSNLNCIINIFGTSGTGKTTLSYAIAGECGCPFFYIKLPEYIKYISNDNKNNKLRILFEHIKNEYDKAILCIDDIDIIFSSKDDSTDLYLFTYLLNIFHNSNIIVLLLSINKPNDSILYSKIQKFITIPIPTYDDRIEILEQASCEYFLSFDIPYTASITYGFNRGQIFDIMNESLNLYIYNELLRKDLKINHMIKNEVDHVTQTCENINKINCNENIMVHQKSHHISNKINNDNNDNNDNNNDNNNNNNNNNNNASVWGYTKSDNDFFKNVTNYEEIKQNDQLTSHEQNILITSIKTNDENQIASTEIPQELSNDSPCLNNQNNHNLKEINHKRKYNMLLCSLNEEKVIEGKAEKKIQKTIEINNDIIFEGVNNIKKKMTNENICEVPNINLDNIGSLKKIKKILESKFILPVKYSNIYKHLGINKSMGILLYGPPGCGKTMLAKAISNEMKANFIAIKGPEILNKYVGESEKKVREIFSYASVYKPCLIFFDEIDSICINRSNNKSVSASDRVVNQLLSEMDGLSQREGVYIIATTNRPDIIDKALLRSGRFDQLIYISLPKYQGRVDILKKLSKNMPIDKNVRFEEISKLTRGYSGADLYGVLRESAFIALQECRDKIDIQNKSNPKNNNIYNNTDQQMNKDTNVINIMNQHLSIQENNSIKQHSTIFSTSNINNNNVDHIYSIHNFDHIKSNSYRTNKTVSQDMNNSIDDNTKPYILDDSVDNNRVLSKGQNNINQMDQINLDEIVKISENFTNEYKSNNVNTYKLSNNNIMDIQRLDININHNNSNNLNYNKMNDEISSSNNKNKDISFNDHQNMFSTNNFGKNKNMIKLEYNNNMEEEQRDYNNSSQNCILSTNNNHLNEKDRNNLIYEYIQKNKNILTITQKHIIQAIKIIPRSVTKEQIKYYKEIFLLYYSYIFLIFYIFKNYYLIYKIFFFFM</sequence>
<dbReference type="GO" id="GO:1990275">
    <property type="term" value="F:preribosome binding"/>
    <property type="evidence" value="ECO:0007669"/>
    <property type="project" value="TreeGrafter"/>
</dbReference>
<dbReference type="EMBL" id="CH671973">
    <property type="protein sequence ID" value="KOB60728.1"/>
    <property type="molecule type" value="Genomic_DNA"/>
</dbReference>
<feature type="transmembrane region" description="Helical" evidence="6">
    <location>
        <begin position="1191"/>
        <end position="1211"/>
    </location>
</feature>
<keyword evidence="6" id="KW-1133">Transmembrane helix</keyword>
<feature type="domain" description="AAA+ ATPase" evidence="7">
    <location>
        <begin position="281"/>
        <end position="421"/>
    </location>
</feature>
<dbReference type="KEGG" id="pfh:PFHG_02489"/>
<accession>A0A0L7KBI4</accession>
<protein>
    <recommendedName>
        <fullName evidence="7">AAA+ ATPase domain-containing protein</fullName>
    </recommendedName>
</protein>
<feature type="compositionally biased region" description="Low complexity" evidence="5">
    <location>
        <begin position="509"/>
        <end position="532"/>
    </location>
</feature>
<evidence type="ECO:0000256" key="5">
    <source>
        <dbReference type="SAM" id="MobiDB-lite"/>
    </source>
</evidence>
<keyword evidence="6" id="KW-0472">Membrane</keyword>
<dbReference type="GO" id="GO:0003723">
    <property type="term" value="F:RNA binding"/>
    <property type="evidence" value="ECO:0007669"/>
    <property type="project" value="TreeGrafter"/>
</dbReference>
<dbReference type="Pfam" id="PF17862">
    <property type="entry name" value="AAA_lid_3"/>
    <property type="match status" value="1"/>
</dbReference>
<comment type="subcellular location">
    <subcellularLocation>
        <location evidence="1">Cytoplasm</location>
    </subcellularLocation>
</comment>
<dbReference type="PROSITE" id="PS00674">
    <property type="entry name" value="AAA"/>
    <property type="match status" value="1"/>
</dbReference>
<dbReference type="InterPro" id="IPR003593">
    <property type="entry name" value="AAA+_ATPase"/>
</dbReference>
<dbReference type="SUPFAM" id="SSF52540">
    <property type="entry name" value="P-loop containing nucleoside triphosphate hydrolases"/>
    <property type="match status" value="2"/>
</dbReference>
<dbReference type="InterPro" id="IPR027417">
    <property type="entry name" value="P-loop_NTPase"/>
</dbReference>
<keyword evidence="4" id="KW-0067">ATP-binding</keyword>
<dbReference type="AlphaFoldDB" id="A0A0L7KBI4"/>
<organism evidence="8 9">
    <name type="scientific">Plasmodium falciparum (isolate HB3)</name>
    <dbReference type="NCBI Taxonomy" id="137071"/>
    <lineage>
        <taxon>Eukaryota</taxon>
        <taxon>Sar</taxon>
        <taxon>Alveolata</taxon>
        <taxon>Apicomplexa</taxon>
        <taxon>Aconoidasida</taxon>
        <taxon>Haemosporida</taxon>
        <taxon>Plasmodiidae</taxon>
        <taxon>Plasmodium</taxon>
        <taxon>Plasmodium (Laverania)</taxon>
    </lineage>
</organism>
<dbReference type="GO" id="GO:0005634">
    <property type="term" value="C:nucleus"/>
    <property type="evidence" value="ECO:0007669"/>
    <property type="project" value="TreeGrafter"/>
</dbReference>
<feature type="region of interest" description="Disordered" evidence="5">
    <location>
        <begin position="505"/>
        <end position="536"/>
    </location>
</feature>
<dbReference type="Gene3D" id="3.40.50.300">
    <property type="entry name" value="P-loop containing nucleotide triphosphate hydrolases"/>
    <property type="match status" value="2"/>
</dbReference>
<dbReference type="FunFam" id="3.40.50.300:FF:002129">
    <property type="entry name" value="ATPase, putative"/>
    <property type="match status" value="1"/>
</dbReference>
<keyword evidence="6" id="KW-0812">Transmembrane</keyword>
<name>A0A0L7KBI4_PLAFX</name>
<evidence type="ECO:0000256" key="4">
    <source>
        <dbReference type="ARBA" id="ARBA00022840"/>
    </source>
</evidence>
<proteinExistence type="predicted"/>
<dbReference type="PANTHER" id="PTHR23077:SF171">
    <property type="entry name" value="NUCLEAR VALOSIN-CONTAINING PROTEIN-LIKE"/>
    <property type="match status" value="1"/>
</dbReference>
<dbReference type="OMA" id="NNLIYEF"/>
<feature type="domain" description="AAA+ ATPase" evidence="7">
    <location>
        <begin position="704"/>
        <end position="841"/>
    </location>
</feature>
<evidence type="ECO:0000259" key="7">
    <source>
        <dbReference type="SMART" id="SM00382"/>
    </source>
</evidence>
<gene>
    <name evidence="8" type="ORF">PFHG_02489</name>
</gene>
<dbReference type="GO" id="GO:0005524">
    <property type="term" value="F:ATP binding"/>
    <property type="evidence" value="ECO:0007669"/>
    <property type="project" value="UniProtKB-KW"/>
</dbReference>
<dbReference type="OrthoDB" id="370857at2759"/>
<reference evidence="9" key="2">
    <citation type="submission" date="2006-03" db="EMBL/GenBank/DDBJ databases">
        <title>The genome sequence of the Plasmodium falciparum HB3.</title>
        <authorList>
            <consortium name="The Broad Institute Genome Sequencing Platform"/>
            <person name="Birren B."/>
            <person name="Lander E."/>
            <person name="Galagan J."/>
            <person name="Nusbaum C."/>
            <person name="Devon K."/>
            <person name="Henn M."/>
            <person name="Jaffe D."/>
            <person name="Butler J."/>
            <person name="Alvarez P."/>
            <person name="Gnerre S."/>
            <person name="Grabherr M."/>
            <person name="Kleber M."/>
            <person name="Mauceli E."/>
            <person name="Brockman W."/>
            <person name="MacCallum I.A."/>
            <person name="Rounsley S."/>
            <person name="Young S."/>
            <person name="LaButti K."/>
            <person name="Pushparaj V."/>
            <person name="DeCaprio D."/>
            <person name="Crawford M."/>
            <person name="Koehrsen M."/>
            <person name="Engels R."/>
            <person name="Montgomery P."/>
            <person name="Pearson M."/>
            <person name="Howarth C."/>
            <person name="Larson L."/>
            <person name="Luoma S."/>
            <person name="White J."/>
            <person name="Kodira C."/>
            <person name="Zeng Q."/>
            <person name="Oleary S."/>
            <person name="Yandava C."/>
            <person name="Alvarado L."/>
            <person name="Wirth D."/>
            <person name="Volkman S."/>
            <person name="Hartl D."/>
        </authorList>
    </citation>
    <scope>NUCLEOTIDE SEQUENCE [LARGE SCALE GENOMIC DNA]</scope>
</reference>
<dbReference type="Pfam" id="PF00004">
    <property type="entry name" value="AAA"/>
    <property type="match status" value="2"/>
</dbReference>
<dbReference type="InterPro" id="IPR003960">
    <property type="entry name" value="ATPase_AAA_CS"/>
</dbReference>
<dbReference type="InterPro" id="IPR041569">
    <property type="entry name" value="AAA_lid_3"/>
</dbReference>
<evidence type="ECO:0000313" key="9">
    <source>
        <dbReference type="Proteomes" id="UP000054289"/>
    </source>
</evidence>
<reference evidence="8 9" key="1">
    <citation type="submission" date="2006-03" db="EMBL/GenBank/DDBJ databases">
        <title>Annotation of Plasmodium falciparum HB3.</title>
        <authorList>
            <consortium name="The Broad Institute Genome Sequencing Platform"/>
            <person name="Volkman S.K."/>
            <person name="Neafsey D.E."/>
            <person name="Dash A.P."/>
            <person name="Chitnis C.E."/>
            <person name="Hartl D.L."/>
            <person name="Young S.K."/>
            <person name="Zeng Q."/>
            <person name="Koehrsen M."/>
            <person name="Alvarado L."/>
            <person name="Berlin A."/>
            <person name="Borenstein D."/>
            <person name="Chapman S.B."/>
            <person name="Chen Z."/>
            <person name="Engels R."/>
            <person name="Freedman E."/>
            <person name="Gellesch M."/>
            <person name="Goldberg J."/>
            <person name="Griggs A."/>
            <person name="Gujja S."/>
            <person name="Heilman E.R."/>
            <person name="Heiman D.I."/>
            <person name="Howarth C."/>
            <person name="Jen D."/>
            <person name="Larson L."/>
            <person name="Mehta T."/>
            <person name="Neiman D."/>
            <person name="Park D."/>
            <person name="Pearson M."/>
            <person name="Roberts A."/>
            <person name="Saif S."/>
            <person name="Shea T."/>
            <person name="Shenoy N."/>
            <person name="Sisk P."/>
            <person name="Stolte C."/>
            <person name="Sykes S."/>
            <person name="Walk T."/>
            <person name="White J."/>
            <person name="Yandava C."/>
            <person name="Haas B."/>
            <person name="Henn M.R."/>
            <person name="Nusbaum C."/>
            <person name="Birren B."/>
        </authorList>
    </citation>
    <scope>NUCLEOTIDE SEQUENCE [LARGE SCALE GENOMIC DNA]</scope>
    <source>
        <strain evidence="8">HB3</strain>
    </source>
</reference>